<dbReference type="EMBL" id="VFQX01000007">
    <property type="protein sequence ID" value="KAF0983098.1"/>
    <property type="molecule type" value="Genomic_DNA"/>
</dbReference>
<protein>
    <submittedName>
        <fullName evidence="1">Uncharacterized protein</fullName>
    </submittedName>
</protein>
<comment type="caution">
    <text evidence="1">The sequence shown here is derived from an EMBL/GenBank/DDBJ whole genome shotgun (WGS) entry which is preliminary data.</text>
</comment>
<evidence type="ECO:0000313" key="2">
    <source>
        <dbReference type="Proteomes" id="UP000444721"/>
    </source>
</evidence>
<dbReference type="VEuPathDB" id="AmoebaDB:NF0092150"/>
<dbReference type="OMA" id="HEIMSHT"/>
<keyword evidence="2" id="KW-1185">Reference proteome</keyword>
<dbReference type="GeneID" id="68118291"/>
<name>A0A6A5CC07_NAEFO</name>
<organism evidence="1 2">
    <name type="scientific">Naegleria fowleri</name>
    <name type="common">Brain eating amoeba</name>
    <dbReference type="NCBI Taxonomy" id="5763"/>
    <lineage>
        <taxon>Eukaryota</taxon>
        <taxon>Discoba</taxon>
        <taxon>Heterolobosea</taxon>
        <taxon>Tetramitia</taxon>
        <taxon>Eutetramitia</taxon>
        <taxon>Vahlkampfiidae</taxon>
        <taxon>Naegleria</taxon>
    </lineage>
</organism>
<evidence type="ECO:0000313" key="1">
    <source>
        <dbReference type="EMBL" id="KAF0983098.1"/>
    </source>
</evidence>
<proteinExistence type="predicted"/>
<dbReference type="VEuPathDB" id="AmoebaDB:NfTy_016830"/>
<dbReference type="RefSeq" id="XP_044567811.1">
    <property type="nucleotide sequence ID" value="XM_044701445.1"/>
</dbReference>
<dbReference type="Proteomes" id="UP000444721">
    <property type="component" value="Unassembled WGS sequence"/>
</dbReference>
<dbReference type="OrthoDB" id="10420833at2759"/>
<gene>
    <name evidence="1" type="ORF">FDP41_011076</name>
</gene>
<reference evidence="1 2" key="1">
    <citation type="journal article" date="2019" name="Sci. Rep.">
        <title>Nanopore sequencing improves the draft genome of the human pathogenic amoeba Naegleria fowleri.</title>
        <authorList>
            <person name="Liechti N."/>
            <person name="Schurch N."/>
            <person name="Bruggmann R."/>
            <person name="Wittwer M."/>
        </authorList>
    </citation>
    <scope>NUCLEOTIDE SEQUENCE [LARGE SCALE GENOMIC DNA]</scope>
    <source>
        <strain evidence="1 2">ATCC 30894</strain>
    </source>
</reference>
<dbReference type="VEuPathDB" id="AmoebaDB:FDP41_011076"/>
<sequence>MLKSNRDPSASSSDSVQNMNISDHSFKYVRKHLREKHHFEKEKQTIFRYLLQYHYLGLHLMVESNLYRESEPSSKSLLGIDASNLYLFALKYQKQRLRLKLLYFLAELNFYSDVLKELDATHISQNSTLMTQMEQKIKVHEIITNTRMRPPTFI</sequence>
<accession>A0A6A5CC07</accession>
<dbReference type="AlphaFoldDB" id="A0A6A5CC07"/>